<keyword evidence="3" id="KW-1185">Reference proteome</keyword>
<protein>
    <submittedName>
        <fullName evidence="2">Uncharacterized protein</fullName>
    </submittedName>
</protein>
<feature type="coiled-coil region" evidence="1">
    <location>
        <begin position="59"/>
        <end position="86"/>
    </location>
</feature>
<dbReference type="RefSeq" id="WP_022512840.1">
    <property type="nucleotide sequence ID" value="NZ_FOIM01000014.1"/>
</dbReference>
<organism evidence="2 3">
    <name type="scientific">Enterocloster lavalensis</name>
    <dbReference type="NCBI Taxonomy" id="460384"/>
    <lineage>
        <taxon>Bacteria</taxon>
        <taxon>Bacillati</taxon>
        <taxon>Bacillota</taxon>
        <taxon>Clostridia</taxon>
        <taxon>Lachnospirales</taxon>
        <taxon>Lachnospiraceae</taxon>
        <taxon>Enterocloster</taxon>
    </lineage>
</organism>
<keyword evidence="1" id="KW-0175">Coiled coil</keyword>
<dbReference type="EMBL" id="FOIM01000014">
    <property type="protein sequence ID" value="SET77185.1"/>
    <property type="molecule type" value="Genomic_DNA"/>
</dbReference>
<accession>A0A1I0H0X2</accession>
<dbReference type="Proteomes" id="UP000198508">
    <property type="component" value="Unassembled WGS sequence"/>
</dbReference>
<name>A0A1I0H0X2_9FIRM</name>
<reference evidence="3" key="1">
    <citation type="submission" date="2016-10" db="EMBL/GenBank/DDBJ databases">
        <authorList>
            <person name="Varghese N."/>
            <person name="Submissions S."/>
        </authorList>
    </citation>
    <scope>NUCLEOTIDE SEQUENCE [LARGE SCALE GENOMIC DNA]</scope>
    <source>
        <strain evidence="3">NLAE-zl-G277</strain>
    </source>
</reference>
<evidence type="ECO:0000256" key="1">
    <source>
        <dbReference type="SAM" id="Coils"/>
    </source>
</evidence>
<evidence type="ECO:0000313" key="3">
    <source>
        <dbReference type="Proteomes" id="UP000198508"/>
    </source>
</evidence>
<sequence length="86" mass="10260">MKTYKRTENARKQISYIYLDVAKMSDFLSKLQIQAESEFVNQENSYELTDEYIVLFQGITKAIEECQQIGKKLERLKEEMKEKQNL</sequence>
<evidence type="ECO:0000313" key="2">
    <source>
        <dbReference type="EMBL" id="SET77185.1"/>
    </source>
</evidence>
<dbReference type="AlphaFoldDB" id="A0A1I0H0X2"/>
<gene>
    <name evidence="2" type="ORF">SAMN05216313_1147</name>
</gene>
<proteinExistence type="predicted"/>
<dbReference type="STRING" id="460384.SAMN05216313_1147"/>